<organism evidence="1 2">
    <name type="scientific">Coemansia aciculifera</name>
    <dbReference type="NCBI Taxonomy" id="417176"/>
    <lineage>
        <taxon>Eukaryota</taxon>
        <taxon>Fungi</taxon>
        <taxon>Fungi incertae sedis</taxon>
        <taxon>Zoopagomycota</taxon>
        <taxon>Kickxellomycotina</taxon>
        <taxon>Kickxellomycetes</taxon>
        <taxon>Kickxellales</taxon>
        <taxon>Kickxellaceae</taxon>
        <taxon>Coemansia</taxon>
    </lineage>
</organism>
<reference evidence="1" key="1">
    <citation type="submission" date="2022-07" db="EMBL/GenBank/DDBJ databases">
        <title>Phylogenomic reconstructions and comparative analyses of Kickxellomycotina fungi.</title>
        <authorList>
            <person name="Reynolds N.K."/>
            <person name="Stajich J.E."/>
            <person name="Barry K."/>
            <person name="Grigoriev I.V."/>
            <person name="Crous P."/>
            <person name="Smith M.E."/>
        </authorList>
    </citation>
    <scope>NUCLEOTIDE SEQUENCE</scope>
    <source>
        <strain evidence="1">CBS 190363</strain>
    </source>
</reference>
<dbReference type="EMBL" id="JANBVB010000003">
    <property type="protein sequence ID" value="KAJ2900672.1"/>
    <property type="molecule type" value="Genomic_DNA"/>
</dbReference>
<sequence>MSTESPQFWTPSDGNNYECKVTKLQAPKELESFVANGKYSVIINTSCDYVRFESVQLLHILFPSISNFMRSRGFNRPEIHTAIYVHETKHDESIAIYCGAEQVKHIEECDLEELTTELDKLLEK</sequence>
<name>A0ACC1M973_9FUNG</name>
<evidence type="ECO:0000313" key="2">
    <source>
        <dbReference type="Proteomes" id="UP001139981"/>
    </source>
</evidence>
<evidence type="ECO:0000313" key="1">
    <source>
        <dbReference type="EMBL" id="KAJ2900672.1"/>
    </source>
</evidence>
<protein>
    <submittedName>
        <fullName evidence="1">Uncharacterized protein</fullName>
    </submittedName>
</protein>
<accession>A0ACC1M973</accession>
<comment type="caution">
    <text evidence="1">The sequence shown here is derived from an EMBL/GenBank/DDBJ whole genome shotgun (WGS) entry which is preliminary data.</text>
</comment>
<dbReference type="Proteomes" id="UP001139981">
    <property type="component" value="Unassembled WGS sequence"/>
</dbReference>
<proteinExistence type="predicted"/>
<keyword evidence="2" id="KW-1185">Reference proteome</keyword>
<gene>
    <name evidence="1" type="ORF">IWW38_000345</name>
</gene>